<evidence type="ECO:0000256" key="2">
    <source>
        <dbReference type="SAM" id="Phobius"/>
    </source>
</evidence>
<name>A0A9P7NI24_9HYPO</name>
<feature type="transmembrane region" description="Helical" evidence="2">
    <location>
        <begin position="15"/>
        <end position="34"/>
    </location>
</feature>
<dbReference type="AlphaFoldDB" id="A0A9P7NI24"/>
<sequence length="92" mass="10599">MAYQWTRQEKLKRGIWSVAIAAVICVGAITGAQLKTDKQKKEAISQFRSTSTADQIAILEVQRNHLLHQKAELERKLHLFRERVTERRGEGK</sequence>
<comment type="caution">
    <text evidence="3">The sequence shown here is derived from an EMBL/GenBank/DDBJ whole genome shotgun (WGS) entry which is preliminary data.</text>
</comment>
<evidence type="ECO:0000313" key="4">
    <source>
        <dbReference type="Proteomes" id="UP000748025"/>
    </source>
</evidence>
<keyword evidence="2" id="KW-0472">Membrane</keyword>
<protein>
    <submittedName>
        <fullName evidence="3">Uncharacterized protein</fullName>
    </submittedName>
</protein>
<reference evidence="3" key="1">
    <citation type="journal article" date="2020" name="bioRxiv">
        <title>Whole genome comparisons of ergot fungi reveals the divergence and evolution of species within the genus Claviceps are the result of varying mechanisms driving genome evolution and host range expansion.</title>
        <authorList>
            <person name="Wyka S.A."/>
            <person name="Mondo S.J."/>
            <person name="Liu M."/>
            <person name="Dettman J."/>
            <person name="Nalam V."/>
            <person name="Broders K.D."/>
        </authorList>
    </citation>
    <scope>NUCLEOTIDE SEQUENCE</scope>
    <source>
        <strain evidence="3">CCC 602</strain>
    </source>
</reference>
<keyword evidence="1" id="KW-0175">Coiled coil</keyword>
<keyword evidence="4" id="KW-1185">Reference proteome</keyword>
<keyword evidence="2" id="KW-1133">Transmembrane helix</keyword>
<dbReference type="Proteomes" id="UP000748025">
    <property type="component" value="Unassembled WGS sequence"/>
</dbReference>
<proteinExistence type="predicted"/>
<evidence type="ECO:0000313" key="3">
    <source>
        <dbReference type="EMBL" id="KAG6016763.1"/>
    </source>
</evidence>
<dbReference type="OrthoDB" id="5428081at2759"/>
<accession>A0A9P7NI24</accession>
<evidence type="ECO:0000256" key="1">
    <source>
        <dbReference type="SAM" id="Coils"/>
    </source>
</evidence>
<organism evidence="3 4">
    <name type="scientific">Claviceps pusilla</name>
    <dbReference type="NCBI Taxonomy" id="123648"/>
    <lineage>
        <taxon>Eukaryota</taxon>
        <taxon>Fungi</taxon>
        <taxon>Dikarya</taxon>
        <taxon>Ascomycota</taxon>
        <taxon>Pezizomycotina</taxon>
        <taxon>Sordariomycetes</taxon>
        <taxon>Hypocreomycetidae</taxon>
        <taxon>Hypocreales</taxon>
        <taxon>Clavicipitaceae</taxon>
        <taxon>Claviceps</taxon>
    </lineage>
</organism>
<feature type="coiled-coil region" evidence="1">
    <location>
        <begin position="56"/>
        <end position="83"/>
    </location>
</feature>
<gene>
    <name evidence="3" type="ORF">E4U43_003129</name>
</gene>
<keyword evidence="2" id="KW-0812">Transmembrane</keyword>
<dbReference type="EMBL" id="SRPW01000219">
    <property type="protein sequence ID" value="KAG6016763.1"/>
    <property type="molecule type" value="Genomic_DNA"/>
</dbReference>